<reference evidence="1 2" key="1">
    <citation type="submission" date="2008-07" db="EMBL/GenBank/DDBJ databases">
        <title>Complete sequence of Geobacter bemidjiensis BEM.</title>
        <authorList>
            <consortium name="US DOE Joint Genome Institute"/>
            <person name="Lucas S."/>
            <person name="Copeland A."/>
            <person name="Lapidus A."/>
            <person name="Glavina del Rio T."/>
            <person name="Dalin E."/>
            <person name="Tice H."/>
            <person name="Bruce D."/>
            <person name="Goodwin L."/>
            <person name="Pitluck S."/>
            <person name="Kiss H."/>
            <person name="Brettin T."/>
            <person name="Detter J.C."/>
            <person name="Han C."/>
            <person name="Kuske C.R."/>
            <person name="Schmutz J."/>
            <person name="Larimer F."/>
            <person name="Land M."/>
            <person name="Hauser L."/>
            <person name="Kyrpides N."/>
            <person name="Lykidis A."/>
            <person name="Lovley D."/>
            <person name="Richardson P."/>
        </authorList>
    </citation>
    <scope>NUCLEOTIDE SEQUENCE [LARGE SCALE GENOMIC DNA]</scope>
    <source>
        <strain evidence="2">ATCC BAA-1014 / DSM 16622 / JCM 12645 / Bem</strain>
    </source>
</reference>
<dbReference type="AlphaFoldDB" id="B5E872"/>
<dbReference type="Proteomes" id="UP000008825">
    <property type="component" value="Chromosome"/>
</dbReference>
<dbReference type="eggNOG" id="COG3519">
    <property type="taxonomic scope" value="Bacteria"/>
</dbReference>
<keyword evidence="2" id="KW-1185">Reference proteome</keyword>
<dbReference type="InterPro" id="IPR010272">
    <property type="entry name" value="T6SS_TssF"/>
</dbReference>
<organism evidence="1 2">
    <name type="scientific">Citrifermentans bemidjiense (strain ATCC BAA-1014 / DSM 16622 / JCM 12645 / Bem)</name>
    <name type="common">Geobacter bemidjiensis</name>
    <dbReference type="NCBI Taxonomy" id="404380"/>
    <lineage>
        <taxon>Bacteria</taxon>
        <taxon>Pseudomonadati</taxon>
        <taxon>Thermodesulfobacteriota</taxon>
        <taxon>Desulfuromonadia</taxon>
        <taxon>Geobacterales</taxon>
        <taxon>Geobacteraceae</taxon>
        <taxon>Citrifermentans</taxon>
    </lineage>
</organism>
<name>B5E872_CITBB</name>
<dbReference type="NCBIfam" id="TIGR03359">
    <property type="entry name" value="VI_chp_6"/>
    <property type="match status" value="1"/>
</dbReference>
<evidence type="ECO:0000313" key="2">
    <source>
        <dbReference type="Proteomes" id="UP000008825"/>
    </source>
</evidence>
<proteinExistence type="predicted"/>
<dbReference type="EMBL" id="CP001124">
    <property type="protein sequence ID" value="ACH40041.1"/>
    <property type="molecule type" value="Genomic_DNA"/>
</dbReference>
<dbReference type="STRING" id="404380.Gbem_3039"/>
<dbReference type="OrthoDB" id="9763676at2"/>
<evidence type="ECO:0000313" key="1">
    <source>
        <dbReference type="EMBL" id="ACH40041.1"/>
    </source>
</evidence>
<dbReference type="PIRSF" id="PIRSF028304">
    <property type="entry name" value="UCP028304"/>
    <property type="match status" value="1"/>
</dbReference>
<accession>B5E872</accession>
<dbReference type="Pfam" id="PF05947">
    <property type="entry name" value="T6SS_TssF"/>
    <property type="match status" value="1"/>
</dbReference>
<dbReference type="PANTHER" id="PTHR35370:SF1">
    <property type="entry name" value="TYPE VI SECRETION SYSTEM COMPONENT TSSF1"/>
    <property type="match status" value="1"/>
</dbReference>
<dbReference type="PANTHER" id="PTHR35370">
    <property type="entry name" value="CYTOPLASMIC PROTEIN-RELATED-RELATED"/>
    <property type="match status" value="1"/>
</dbReference>
<sequence>MGDDFLDYYEKELSFIREMGSEFARKYPRIAGRLLLEPDRCEDPHVERLIEAFALICARMHKKLDDDFPQITQSLLNVLYPHCTNPIPSLSVVRFSPLMKNVPDTGYLIPKGTTMFSRALDGVRCRFATAYPVTLWPMEVVHAELADQVITIRLKLHNKVTFARLPSDSVRFYLNGQRQHTFQLYEQLLNNVSRIECVAVGKKIPPVAMTKNCIRPMGFDEQEMLLPFPRQSFKGYRLLLEYFAFPEKYLFLEVAGLSSAPLGDFGDALDLIIHLEHAAEPSFPVSADTFCLNATPAVNLFSKIAEPIRIEHRQAEYRVVPDLRSPEAMEIFSIDRVSGISDTPTPVTRVYRPLYEITRLDCGSSDNIEGVWWLMQRKASGIAGDSGTEVFLSFCDLASDPADPPDETVTLRLTCSNRDLPGTLPWGDPAGDFDIEAAAPVEAINAVVRPTAVRRPALSGASQWRLISHLSLNHLSLLESEGAALKDMLRLYDFEDSPATRQQINGIVSVTSRHVTRRIGALFCRGVEVTIEFDERQFVGNGVYLFASVLERFLGEYVSLNSFVQLVAKSRQRKEVMKKWPPRNGDRVLL</sequence>
<dbReference type="HOGENOM" id="CLU_028593_2_0_7"/>
<protein>
    <submittedName>
        <fullName evidence="1">Type VI secretion system protein TssF</fullName>
    </submittedName>
</protein>
<dbReference type="RefSeq" id="WP_012531472.1">
    <property type="nucleotide sequence ID" value="NC_011146.1"/>
</dbReference>
<reference evidence="1 2" key="2">
    <citation type="journal article" date="2010" name="BMC Genomics">
        <title>The genome of Geobacter bemidjiensis, exemplar for the subsurface clade of Geobacter species that predominate in Fe(III)-reducing subsurface environments.</title>
        <authorList>
            <person name="Aklujkar M."/>
            <person name="Young N.D."/>
            <person name="Holmes D."/>
            <person name="Chavan M."/>
            <person name="Risso C."/>
            <person name="Kiss H.E."/>
            <person name="Han C.S."/>
            <person name="Land M.L."/>
            <person name="Lovley D.R."/>
        </authorList>
    </citation>
    <scope>NUCLEOTIDE SEQUENCE [LARGE SCALE GENOMIC DNA]</scope>
    <source>
        <strain evidence="2">ATCC BAA-1014 / DSM 16622 / JCM 12645 / Bem</strain>
    </source>
</reference>
<gene>
    <name evidence="1" type="primary">tssF</name>
    <name evidence="1" type="ordered locus">Gbem_3039</name>
</gene>
<dbReference type="KEGG" id="gbm:Gbem_3039"/>